<dbReference type="KEGG" id="blac:94351122"/>
<keyword evidence="3" id="KW-1185">Reference proteome</keyword>
<evidence type="ECO:0000313" key="3">
    <source>
        <dbReference type="Proteomes" id="UP000294530"/>
    </source>
</evidence>
<name>A0A976IK39_BRELC</name>
<dbReference type="EMBL" id="SHOA02000001">
    <property type="protein sequence ID" value="TDH73309.1"/>
    <property type="molecule type" value="Genomic_DNA"/>
</dbReference>
<dbReference type="GeneID" id="94351122"/>
<dbReference type="Proteomes" id="UP000294530">
    <property type="component" value="Unassembled WGS sequence"/>
</dbReference>
<accession>A0A976IK39</accession>
<comment type="caution">
    <text evidence="2">The sequence shown here is derived from an EMBL/GenBank/DDBJ whole genome shotgun (WGS) entry which is preliminary data.</text>
</comment>
<feature type="compositionally biased region" description="Low complexity" evidence="1">
    <location>
        <begin position="95"/>
        <end position="110"/>
    </location>
</feature>
<dbReference type="OrthoDB" id="168085at2759"/>
<proteinExistence type="predicted"/>
<dbReference type="AlphaFoldDB" id="A0A976IK39"/>
<feature type="region of interest" description="Disordered" evidence="1">
    <location>
        <begin position="1"/>
        <end position="26"/>
    </location>
</feature>
<evidence type="ECO:0000256" key="1">
    <source>
        <dbReference type="SAM" id="MobiDB-lite"/>
    </source>
</evidence>
<dbReference type="RefSeq" id="XP_067822807.1">
    <property type="nucleotide sequence ID" value="XM_067965451.1"/>
</dbReference>
<feature type="region of interest" description="Disordered" evidence="1">
    <location>
        <begin position="89"/>
        <end position="110"/>
    </location>
</feature>
<reference evidence="2 3" key="1">
    <citation type="journal article" date="2021" name="Genome Biol.">
        <title>AFLAP: assembly-free linkage analysis pipeline using k-mers from genome sequencing data.</title>
        <authorList>
            <person name="Fletcher K."/>
            <person name="Zhang L."/>
            <person name="Gil J."/>
            <person name="Han R."/>
            <person name="Cavanaugh K."/>
            <person name="Michelmore R."/>
        </authorList>
    </citation>
    <scope>NUCLEOTIDE SEQUENCE [LARGE SCALE GENOMIC DNA]</scope>
    <source>
        <strain evidence="2 3">SF5</strain>
    </source>
</reference>
<sequence>MEKLNEDAVSGSNLPRVGGVAEDNGNEDEKIYYGFGVFMGLPLADLKAMKNDFVEQQALTGDHLRHSLPSSGVVAGRTHRVEDNGNRFEHQENLASSAAASSAAPSSVAR</sequence>
<organism evidence="2 3">
    <name type="scientific">Bremia lactucae</name>
    <name type="common">Lettuce downy mildew</name>
    <dbReference type="NCBI Taxonomy" id="4779"/>
    <lineage>
        <taxon>Eukaryota</taxon>
        <taxon>Sar</taxon>
        <taxon>Stramenopiles</taxon>
        <taxon>Oomycota</taxon>
        <taxon>Peronosporomycetes</taxon>
        <taxon>Peronosporales</taxon>
        <taxon>Peronosporaceae</taxon>
        <taxon>Bremia</taxon>
    </lineage>
</organism>
<protein>
    <submittedName>
        <fullName evidence="2">Uncharacterized protein</fullName>
    </submittedName>
</protein>
<evidence type="ECO:0000313" key="2">
    <source>
        <dbReference type="EMBL" id="TDH73309.1"/>
    </source>
</evidence>
<gene>
    <name evidence="2" type="ORF">CCR75_007390</name>
</gene>